<keyword evidence="4" id="KW-1185">Reference proteome</keyword>
<feature type="region of interest" description="Disordered" evidence="1">
    <location>
        <begin position="175"/>
        <end position="289"/>
    </location>
</feature>
<feature type="transmembrane region" description="Helical" evidence="2">
    <location>
        <begin position="125"/>
        <end position="146"/>
    </location>
</feature>
<evidence type="ECO:0000313" key="3">
    <source>
        <dbReference type="EMBL" id="KAK4226062.1"/>
    </source>
</evidence>
<proteinExistence type="predicted"/>
<evidence type="ECO:0000313" key="4">
    <source>
        <dbReference type="Proteomes" id="UP001301958"/>
    </source>
</evidence>
<sequence>MNPALKILEKTALKKLQKDKTNTNSDNPYRERVPVYKNGKLVKYKTQERPIPVGLSNNDAKILRSVRKRAYRWDMGFRCCCLNFRFGWSVIIGLIPVIGDVADFLMALNLIKKASKVDGGLPKRLYSMMFANIMLDFAIGFIPVLGDLADMFYRANTRNAWLLDAYLTEKAKALQTGRVQDPETGSIAEITDDLRPSPGDEDIETGITSSAPAQHLAPVTPALVTQSGSGRYAPAPAPAPSSAPARPSAPVAPVRNLTPPRVPIGGGLPGRAITPKKQDPRDYRGTSRR</sequence>
<dbReference type="EMBL" id="MU865354">
    <property type="protein sequence ID" value="KAK4226062.1"/>
    <property type="molecule type" value="Genomic_DNA"/>
</dbReference>
<comment type="caution">
    <text evidence="3">The sequence shown here is derived from an EMBL/GenBank/DDBJ whole genome shotgun (WGS) entry which is preliminary data.</text>
</comment>
<keyword evidence="2" id="KW-1133">Transmembrane helix</keyword>
<dbReference type="Pfam" id="PF13430">
    <property type="entry name" value="DUF4112"/>
    <property type="match status" value="1"/>
</dbReference>
<accession>A0AAN7BMI2</accession>
<keyword evidence="2" id="KW-0812">Transmembrane</keyword>
<reference evidence="3" key="1">
    <citation type="journal article" date="2023" name="Mol. Phylogenet. Evol.">
        <title>Genome-scale phylogeny and comparative genomics of the fungal order Sordariales.</title>
        <authorList>
            <person name="Hensen N."/>
            <person name="Bonometti L."/>
            <person name="Westerberg I."/>
            <person name="Brannstrom I.O."/>
            <person name="Guillou S."/>
            <person name="Cros-Aarteil S."/>
            <person name="Calhoun S."/>
            <person name="Haridas S."/>
            <person name="Kuo A."/>
            <person name="Mondo S."/>
            <person name="Pangilinan J."/>
            <person name="Riley R."/>
            <person name="LaButti K."/>
            <person name="Andreopoulos B."/>
            <person name="Lipzen A."/>
            <person name="Chen C."/>
            <person name="Yan M."/>
            <person name="Daum C."/>
            <person name="Ng V."/>
            <person name="Clum A."/>
            <person name="Steindorff A."/>
            <person name="Ohm R.A."/>
            <person name="Martin F."/>
            <person name="Silar P."/>
            <person name="Natvig D.O."/>
            <person name="Lalanne C."/>
            <person name="Gautier V."/>
            <person name="Ament-Velasquez S.L."/>
            <person name="Kruys A."/>
            <person name="Hutchinson M.I."/>
            <person name="Powell A.J."/>
            <person name="Barry K."/>
            <person name="Miller A.N."/>
            <person name="Grigoriev I.V."/>
            <person name="Debuchy R."/>
            <person name="Gladieux P."/>
            <person name="Hiltunen Thoren M."/>
            <person name="Johannesson H."/>
        </authorList>
    </citation>
    <scope>NUCLEOTIDE SEQUENCE</scope>
    <source>
        <strain evidence="3">CBS 990.96</strain>
    </source>
</reference>
<keyword evidence="2" id="KW-0472">Membrane</keyword>
<reference evidence="3" key="2">
    <citation type="submission" date="2023-05" db="EMBL/GenBank/DDBJ databases">
        <authorList>
            <consortium name="Lawrence Berkeley National Laboratory"/>
            <person name="Steindorff A."/>
            <person name="Hensen N."/>
            <person name="Bonometti L."/>
            <person name="Westerberg I."/>
            <person name="Brannstrom I.O."/>
            <person name="Guillou S."/>
            <person name="Cros-Aarteil S."/>
            <person name="Calhoun S."/>
            <person name="Haridas S."/>
            <person name="Kuo A."/>
            <person name="Mondo S."/>
            <person name="Pangilinan J."/>
            <person name="Riley R."/>
            <person name="Labutti K."/>
            <person name="Andreopoulos B."/>
            <person name="Lipzen A."/>
            <person name="Chen C."/>
            <person name="Yanf M."/>
            <person name="Daum C."/>
            <person name="Ng V."/>
            <person name="Clum A."/>
            <person name="Ohm R."/>
            <person name="Martin F."/>
            <person name="Silar P."/>
            <person name="Natvig D."/>
            <person name="Lalanne C."/>
            <person name="Gautier V."/>
            <person name="Ament-Velasquez S.L."/>
            <person name="Kruys A."/>
            <person name="Hutchinson M.I."/>
            <person name="Powell A.J."/>
            <person name="Barry K."/>
            <person name="Miller A.N."/>
            <person name="Grigoriev I.V."/>
            <person name="Debuchy R."/>
            <person name="Gladieux P."/>
            <person name="Thoren M.H."/>
            <person name="Johannesson H."/>
        </authorList>
    </citation>
    <scope>NUCLEOTIDE SEQUENCE</scope>
    <source>
        <strain evidence="3">CBS 990.96</strain>
    </source>
</reference>
<feature type="compositionally biased region" description="Basic and acidic residues" evidence="1">
    <location>
        <begin position="276"/>
        <end position="289"/>
    </location>
</feature>
<dbReference type="Proteomes" id="UP001301958">
    <property type="component" value="Unassembled WGS sequence"/>
</dbReference>
<protein>
    <recommendedName>
        <fullName evidence="5">Ph domain-containing protein</fullName>
    </recommendedName>
</protein>
<evidence type="ECO:0000256" key="2">
    <source>
        <dbReference type="SAM" id="Phobius"/>
    </source>
</evidence>
<organism evidence="3 4">
    <name type="scientific">Podospora fimiseda</name>
    <dbReference type="NCBI Taxonomy" id="252190"/>
    <lineage>
        <taxon>Eukaryota</taxon>
        <taxon>Fungi</taxon>
        <taxon>Dikarya</taxon>
        <taxon>Ascomycota</taxon>
        <taxon>Pezizomycotina</taxon>
        <taxon>Sordariomycetes</taxon>
        <taxon>Sordariomycetidae</taxon>
        <taxon>Sordariales</taxon>
        <taxon>Podosporaceae</taxon>
        <taxon>Podospora</taxon>
    </lineage>
</organism>
<evidence type="ECO:0000256" key="1">
    <source>
        <dbReference type="SAM" id="MobiDB-lite"/>
    </source>
</evidence>
<gene>
    <name evidence="3" type="ORF">QBC38DRAFT_456591</name>
</gene>
<dbReference type="InterPro" id="IPR025187">
    <property type="entry name" value="DUF4112"/>
</dbReference>
<dbReference type="PANTHER" id="PTHR35519:SF2">
    <property type="entry name" value="PH DOMAIN PROTEIN"/>
    <property type="match status" value="1"/>
</dbReference>
<name>A0AAN7BMI2_9PEZI</name>
<feature type="transmembrane region" description="Helical" evidence="2">
    <location>
        <begin position="86"/>
        <end position="105"/>
    </location>
</feature>
<feature type="compositionally biased region" description="Low complexity" evidence="1">
    <location>
        <begin position="242"/>
        <end position="255"/>
    </location>
</feature>
<dbReference type="AlphaFoldDB" id="A0AAN7BMI2"/>
<evidence type="ECO:0008006" key="5">
    <source>
        <dbReference type="Google" id="ProtNLM"/>
    </source>
</evidence>
<dbReference type="PANTHER" id="PTHR35519">
    <property type="entry name" value="MEMBRANE PROTEINS"/>
    <property type="match status" value="1"/>
</dbReference>